<organism evidence="1">
    <name type="scientific">Arundo donax</name>
    <name type="common">Giant reed</name>
    <name type="synonym">Donax arundinaceus</name>
    <dbReference type="NCBI Taxonomy" id="35708"/>
    <lineage>
        <taxon>Eukaryota</taxon>
        <taxon>Viridiplantae</taxon>
        <taxon>Streptophyta</taxon>
        <taxon>Embryophyta</taxon>
        <taxon>Tracheophyta</taxon>
        <taxon>Spermatophyta</taxon>
        <taxon>Magnoliopsida</taxon>
        <taxon>Liliopsida</taxon>
        <taxon>Poales</taxon>
        <taxon>Poaceae</taxon>
        <taxon>PACMAD clade</taxon>
        <taxon>Arundinoideae</taxon>
        <taxon>Arundineae</taxon>
        <taxon>Arundo</taxon>
    </lineage>
</organism>
<sequence>MIDINGWHYHGKIYFGFLACIKLSDL</sequence>
<name>A0A0A8ZRN9_ARUDO</name>
<reference evidence="1" key="2">
    <citation type="journal article" date="2015" name="Data Brief">
        <title>Shoot transcriptome of the giant reed, Arundo donax.</title>
        <authorList>
            <person name="Barrero R.A."/>
            <person name="Guerrero F.D."/>
            <person name="Moolhuijzen P."/>
            <person name="Goolsby J.A."/>
            <person name="Tidwell J."/>
            <person name="Bellgard S.E."/>
            <person name="Bellgard M.I."/>
        </authorList>
    </citation>
    <scope>NUCLEOTIDE SEQUENCE</scope>
    <source>
        <tissue evidence="1">Shoot tissue taken approximately 20 cm above the soil surface</tissue>
    </source>
</reference>
<evidence type="ECO:0000313" key="1">
    <source>
        <dbReference type="EMBL" id="JAD40363.1"/>
    </source>
</evidence>
<dbReference type="AlphaFoldDB" id="A0A0A8ZRN9"/>
<accession>A0A0A8ZRN9</accession>
<protein>
    <submittedName>
        <fullName evidence="1">Uncharacterized protein</fullName>
    </submittedName>
</protein>
<dbReference type="EMBL" id="GBRH01257532">
    <property type="protein sequence ID" value="JAD40363.1"/>
    <property type="molecule type" value="Transcribed_RNA"/>
</dbReference>
<proteinExistence type="predicted"/>
<reference evidence="1" key="1">
    <citation type="submission" date="2014-09" db="EMBL/GenBank/DDBJ databases">
        <authorList>
            <person name="Magalhaes I.L.F."/>
            <person name="Oliveira U."/>
            <person name="Santos F.R."/>
            <person name="Vidigal T.H.D.A."/>
            <person name="Brescovit A.D."/>
            <person name="Santos A.J."/>
        </authorList>
    </citation>
    <scope>NUCLEOTIDE SEQUENCE</scope>
    <source>
        <tissue evidence="1">Shoot tissue taken approximately 20 cm above the soil surface</tissue>
    </source>
</reference>